<protein>
    <submittedName>
        <fullName evidence="2">Uncharacterized protein</fullName>
    </submittedName>
</protein>
<name>A0A1H0G5Y7_9PSEU</name>
<dbReference type="Proteomes" id="UP000199691">
    <property type="component" value="Unassembled WGS sequence"/>
</dbReference>
<proteinExistence type="predicted"/>
<organism evidence="2 3">
    <name type="scientific">Lentzea jiangxiensis</name>
    <dbReference type="NCBI Taxonomy" id="641025"/>
    <lineage>
        <taxon>Bacteria</taxon>
        <taxon>Bacillati</taxon>
        <taxon>Actinomycetota</taxon>
        <taxon>Actinomycetes</taxon>
        <taxon>Pseudonocardiales</taxon>
        <taxon>Pseudonocardiaceae</taxon>
        <taxon>Lentzea</taxon>
    </lineage>
</organism>
<evidence type="ECO:0000313" key="3">
    <source>
        <dbReference type="Proteomes" id="UP000199691"/>
    </source>
</evidence>
<keyword evidence="3" id="KW-1185">Reference proteome</keyword>
<sequence>MAGRAGQAPGWTPHTVVTRALPREHPSPAWDGEELRGEIVEGTVFVVGSKAAFQAGGQAFRQLVEDCPQHMHEAPGTHCCAEITAKGRHECWLHVVYCDKHRVSTRR</sequence>
<dbReference type="OrthoDB" id="3387657at2"/>
<reference evidence="3" key="1">
    <citation type="submission" date="2016-10" db="EMBL/GenBank/DDBJ databases">
        <authorList>
            <person name="Varghese N."/>
            <person name="Submissions S."/>
        </authorList>
    </citation>
    <scope>NUCLEOTIDE SEQUENCE [LARGE SCALE GENOMIC DNA]</scope>
    <source>
        <strain evidence="3">CGMCC 4.6609</strain>
    </source>
</reference>
<dbReference type="STRING" id="641025.SAMN05421507_1011084"/>
<evidence type="ECO:0000256" key="1">
    <source>
        <dbReference type="SAM" id="MobiDB-lite"/>
    </source>
</evidence>
<evidence type="ECO:0000313" key="2">
    <source>
        <dbReference type="EMBL" id="SDO02317.1"/>
    </source>
</evidence>
<feature type="region of interest" description="Disordered" evidence="1">
    <location>
        <begin position="1"/>
        <end position="30"/>
    </location>
</feature>
<dbReference type="EMBL" id="FNIX01000001">
    <property type="protein sequence ID" value="SDO02317.1"/>
    <property type="molecule type" value="Genomic_DNA"/>
</dbReference>
<dbReference type="RefSeq" id="WP_090095478.1">
    <property type="nucleotide sequence ID" value="NZ_FNIX01000001.1"/>
</dbReference>
<gene>
    <name evidence="2" type="ORF">SAMN05421507_1011084</name>
</gene>
<dbReference type="AlphaFoldDB" id="A0A1H0G5Y7"/>
<accession>A0A1H0G5Y7</accession>